<sequence length="889" mass="99779">MKYYLVICFTAATLMFGLPALAMTTPKTAQDIITILNDAAKICSKDCQKTCSAEAKALAKLPGVSGHIQQFKQSATNCRSTLLNDKQGKSSPAHMNAYMSLMMVDSNIDQIIKAEQTQASTTNKANSAPSKVDTNIHDADGVLDINKVHQLYSHLPQFCDTHLNNPGDVTLRTCRDQCQQGADKVKEYSENYLHSAEKSKSATGLDIMKYKGLMASNLQQLERTLSKQGMCFYILEGHFKKGPTPDIYKAIYAAAQEVKDGKWPPKAAPSLDLDELLVEEDETLADKLKRLFAIDAPQKLTFTGAQQLFVNTPEFKAIAAEARKNGFHVAQVKQSMTKLNTLKDKLDSNQWRRKAEQFSDYGSKAELVEALTRRCDTSYLKDFNQDRLWIMPVGRHGFELNYHIPSAYLHRLCFNELTPALQADIDTMTSRESYQTWVEQHVSQAPLSGRATCRDCPPDRVMTPAQWLPAWATYAQTRADEFENQGKNAEYVANYKAVMQQEPFTQWLKQHQQEVNDAQDALKSAAMSARHQITLASPYKMEMTKTGLHGIDYVYAYMPKLVQTNKPRANDVPKVRLTSFKLHDMLACEQASSLWQAFIKDPVNVGYDHFHKTRIAISTCNDKFNYVANSRSGFDDLITASSIGGDVVQQVITKGQLQVNTRGTVYNEYIKFQGVDYLDFYGLYSVNEKLKQLAARLSSDQESAKNHFATLTADEYQQITGIDINDKQKIVQAMEDYKKQQKQQKQQALIERMGGQADKQQTIEKAKVSGSALKMERYGRCLRDGTANTYNCECLADAYVKQKAANPALDDYQIHKNTSAQCFDLTAIAKVKNKECTGRQKYGTSLKTDCECYGNTYAKLVTQSGRLTRADQKRAGSEALTACSKGFPQ</sequence>
<keyword evidence="1" id="KW-0175">Coiled coil</keyword>
<protein>
    <submittedName>
        <fullName evidence="3">Uncharacterized protein</fullName>
    </submittedName>
</protein>
<organism evidence="3 4">
    <name type="scientific">Lacimicrobium alkaliphilum</name>
    <dbReference type="NCBI Taxonomy" id="1526571"/>
    <lineage>
        <taxon>Bacteria</taxon>
        <taxon>Pseudomonadati</taxon>
        <taxon>Pseudomonadota</taxon>
        <taxon>Gammaproteobacteria</taxon>
        <taxon>Alteromonadales</taxon>
        <taxon>Alteromonadaceae</taxon>
        <taxon>Lacimicrobium</taxon>
    </lineage>
</organism>
<dbReference type="Proteomes" id="UP000614272">
    <property type="component" value="Unassembled WGS sequence"/>
</dbReference>
<feature type="signal peptide" evidence="2">
    <location>
        <begin position="1"/>
        <end position="22"/>
    </location>
</feature>
<dbReference type="RefSeq" id="WP_099034279.1">
    <property type="nucleotide sequence ID" value="NZ_BMGJ01000006.1"/>
</dbReference>
<evidence type="ECO:0000313" key="4">
    <source>
        <dbReference type="Proteomes" id="UP000614272"/>
    </source>
</evidence>
<comment type="caution">
    <text evidence="3">The sequence shown here is derived from an EMBL/GenBank/DDBJ whole genome shotgun (WGS) entry which is preliminary data.</text>
</comment>
<keyword evidence="2" id="KW-0732">Signal</keyword>
<keyword evidence="4" id="KW-1185">Reference proteome</keyword>
<accession>A0ABQ1RBM2</accession>
<evidence type="ECO:0000313" key="3">
    <source>
        <dbReference type="EMBL" id="GGD63012.1"/>
    </source>
</evidence>
<feature type="coiled-coil region" evidence="1">
    <location>
        <begin position="687"/>
        <end position="751"/>
    </location>
</feature>
<evidence type="ECO:0000256" key="1">
    <source>
        <dbReference type="SAM" id="Coils"/>
    </source>
</evidence>
<name>A0ABQ1RBM2_9ALTE</name>
<reference evidence="4" key="1">
    <citation type="journal article" date="2019" name="Int. J. Syst. Evol. Microbiol.">
        <title>The Global Catalogue of Microorganisms (GCM) 10K type strain sequencing project: providing services to taxonomists for standard genome sequencing and annotation.</title>
        <authorList>
            <consortium name="The Broad Institute Genomics Platform"/>
            <consortium name="The Broad Institute Genome Sequencing Center for Infectious Disease"/>
            <person name="Wu L."/>
            <person name="Ma J."/>
        </authorList>
    </citation>
    <scope>NUCLEOTIDE SEQUENCE [LARGE SCALE GENOMIC DNA]</scope>
    <source>
        <strain evidence="4">CGMCC 1.12923</strain>
    </source>
</reference>
<proteinExistence type="predicted"/>
<gene>
    <name evidence="3" type="ORF">GCM10011357_17880</name>
</gene>
<dbReference type="EMBL" id="BMGJ01000006">
    <property type="protein sequence ID" value="GGD63012.1"/>
    <property type="molecule type" value="Genomic_DNA"/>
</dbReference>
<evidence type="ECO:0000256" key="2">
    <source>
        <dbReference type="SAM" id="SignalP"/>
    </source>
</evidence>
<feature type="chain" id="PRO_5046104494" evidence="2">
    <location>
        <begin position="23"/>
        <end position="889"/>
    </location>
</feature>